<dbReference type="PANTHER" id="PTHR33327:SF3">
    <property type="entry name" value="RNA-DIRECTED DNA POLYMERASE"/>
    <property type="match status" value="1"/>
</dbReference>
<proteinExistence type="predicted"/>
<reference evidence="1 2" key="1">
    <citation type="journal article" date="2024" name="bioRxiv">
        <title>A reference genome for Trichogramma kaykai: A tiny desert-dwelling parasitoid wasp with competing sex-ratio distorters.</title>
        <authorList>
            <person name="Culotta J."/>
            <person name="Lindsey A.R."/>
        </authorList>
    </citation>
    <scope>NUCLEOTIDE SEQUENCE [LARGE SCALE GENOMIC DNA]</scope>
    <source>
        <strain evidence="1 2">KSX58</strain>
    </source>
</reference>
<comment type="caution">
    <text evidence="1">The sequence shown here is derived from an EMBL/GenBank/DDBJ whole genome shotgun (WGS) entry which is preliminary data.</text>
</comment>
<organism evidence="1 2">
    <name type="scientific">Trichogramma kaykai</name>
    <dbReference type="NCBI Taxonomy" id="54128"/>
    <lineage>
        <taxon>Eukaryota</taxon>
        <taxon>Metazoa</taxon>
        <taxon>Ecdysozoa</taxon>
        <taxon>Arthropoda</taxon>
        <taxon>Hexapoda</taxon>
        <taxon>Insecta</taxon>
        <taxon>Pterygota</taxon>
        <taxon>Neoptera</taxon>
        <taxon>Endopterygota</taxon>
        <taxon>Hymenoptera</taxon>
        <taxon>Apocrita</taxon>
        <taxon>Proctotrupomorpha</taxon>
        <taxon>Chalcidoidea</taxon>
        <taxon>Trichogrammatidae</taxon>
        <taxon>Trichogramma</taxon>
    </lineage>
</organism>
<sequence>MPQTDRYASLKAHLIKKYTLSTQQKIDSLLKECRLGDKKPSELYTEMKGLGQGHVPPNTVLLLWYRLLPNDMAVQLDDAITRQDAYAAVKKADRLHQ</sequence>
<dbReference type="Proteomes" id="UP001627154">
    <property type="component" value="Unassembled WGS sequence"/>
</dbReference>
<evidence type="ECO:0000313" key="2">
    <source>
        <dbReference type="Proteomes" id="UP001627154"/>
    </source>
</evidence>
<dbReference type="AlphaFoldDB" id="A0ABD2W6U1"/>
<dbReference type="PANTHER" id="PTHR33327">
    <property type="entry name" value="ENDONUCLEASE"/>
    <property type="match status" value="1"/>
</dbReference>
<accession>A0ABD2W6U1</accession>
<dbReference type="EMBL" id="JBJJXI010000134">
    <property type="protein sequence ID" value="KAL3388287.1"/>
    <property type="molecule type" value="Genomic_DNA"/>
</dbReference>
<gene>
    <name evidence="1" type="ORF">TKK_016520</name>
</gene>
<name>A0ABD2W6U1_9HYME</name>
<keyword evidence="2" id="KW-1185">Reference proteome</keyword>
<protein>
    <submittedName>
        <fullName evidence="1">Uncharacterized protein</fullName>
    </submittedName>
</protein>
<evidence type="ECO:0000313" key="1">
    <source>
        <dbReference type="EMBL" id="KAL3388287.1"/>
    </source>
</evidence>